<feature type="compositionally biased region" description="Low complexity" evidence="2">
    <location>
        <begin position="69"/>
        <end position="81"/>
    </location>
</feature>
<feature type="region of interest" description="Disordered" evidence="2">
    <location>
        <begin position="1"/>
        <end position="81"/>
    </location>
</feature>
<feature type="region of interest" description="Disordered" evidence="2">
    <location>
        <begin position="629"/>
        <end position="1273"/>
    </location>
</feature>
<dbReference type="EMBL" id="CAICTM010000002">
    <property type="protein sequence ID" value="CAB9496176.1"/>
    <property type="molecule type" value="Genomic_DNA"/>
</dbReference>
<evidence type="ECO:0000313" key="4">
    <source>
        <dbReference type="Proteomes" id="UP001153069"/>
    </source>
</evidence>
<feature type="compositionally biased region" description="Basic and acidic residues" evidence="2">
    <location>
        <begin position="1046"/>
        <end position="1060"/>
    </location>
</feature>
<feature type="coiled-coil region" evidence="1">
    <location>
        <begin position="361"/>
        <end position="388"/>
    </location>
</feature>
<feature type="compositionally biased region" description="Basic and acidic residues" evidence="2">
    <location>
        <begin position="1255"/>
        <end position="1273"/>
    </location>
</feature>
<keyword evidence="1" id="KW-0175">Coiled coil</keyword>
<evidence type="ECO:0000313" key="3">
    <source>
        <dbReference type="EMBL" id="CAB9496176.1"/>
    </source>
</evidence>
<feature type="compositionally biased region" description="Basic and acidic residues" evidence="2">
    <location>
        <begin position="1216"/>
        <end position="1226"/>
    </location>
</feature>
<feature type="compositionally biased region" description="Low complexity" evidence="2">
    <location>
        <begin position="1203"/>
        <end position="1215"/>
    </location>
</feature>
<feature type="compositionally biased region" description="Low complexity" evidence="2">
    <location>
        <begin position="1122"/>
        <end position="1143"/>
    </location>
</feature>
<dbReference type="Gene3D" id="1.10.287.1490">
    <property type="match status" value="1"/>
</dbReference>
<feature type="compositionally biased region" description="Basic and acidic residues" evidence="2">
    <location>
        <begin position="948"/>
        <end position="968"/>
    </location>
</feature>
<name>A0A9N8D6S9_9STRA</name>
<feature type="compositionally biased region" description="Polar residues" evidence="2">
    <location>
        <begin position="915"/>
        <end position="924"/>
    </location>
</feature>
<protein>
    <submittedName>
        <fullName evidence="3">Actins are highly conserved proteins that are involved in various types of cell motility and are ubiquitously expressed in all eukaryotic cells</fullName>
    </submittedName>
</protein>
<comment type="caution">
    <text evidence="3">The sequence shown here is derived from an EMBL/GenBank/DDBJ whole genome shotgun (WGS) entry which is preliminary data.</text>
</comment>
<dbReference type="OrthoDB" id="49686at2759"/>
<feature type="compositionally biased region" description="Basic and acidic residues" evidence="2">
    <location>
        <begin position="105"/>
        <end position="133"/>
    </location>
</feature>
<feature type="region of interest" description="Disordered" evidence="2">
    <location>
        <begin position="96"/>
        <end position="133"/>
    </location>
</feature>
<feature type="coiled-coil region" evidence="1">
    <location>
        <begin position="192"/>
        <end position="317"/>
    </location>
</feature>
<evidence type="ECO:0000256" key="1">
    <source>
        <dbReference type="SAM" id="Coils"/>
    </source>
</evidence>
<sequence>MSSSLFGRRNTQQGRSRPSSFSGNGSRNNGSSVRRQPSSSSNGFGGGRQSQGQILVQRPPSQHARRAPQSKQQQEQQQSQESIMKDLKLLHDFQQSSQRNLEQAQRSKEQKEARRSEKERTLESRRYANGEQRVQIERQRAMLGISHRLVTSRKNDRGRASNDVRDFNSALTNALKNSRNNSTVQRKILEFLVTLTESADKLKELQKKAKDKPKRLERVRDRAAKKLESLRDSVRNEDERSRVFDAEIAQVRQKIAELQDELHKTTSNEASSRTSLQRLCAQIDESAAQQAKAVDALKKAIKSREEAEAESGALDEQMQSSVSRITQASTNLQEKLFSIHEDAGFERRDMMAGTVHIESLVTEQQESLEKTRAKKQRLLDSVNSLKEKKSSCDTRESAVRATITKLSHETHQLDIEETERRSKLEERHAELQATEKEIDNLRQSLVGIKESRDKYRSQAEESVKEKLEAIEKETLQIATLTTELNNHSENLEIQKQNWSQAKKSNDDKKNTTTTLVEDARMQLDKVKSDWAHVASLNEKLSALEQQQTLIRKTETEKLEAEISKILDDHPALQDISIDEHVSSDSQLDNQANICLEPIVEALAKEIEDASTKATETRKALIAEETRLREEAARKAQEEAKRKADEEAEAKRKAQEEEERRKEEAARKAREEAARKAQEEAARKAKEIEEAEERRKEEAARKAQEEAARKAKEIEEAEERRKEEAARKAKEREAAEERRKEREAAEERRKEEAARKAEEIEEAEERRKEREAAEERHKKESARKAQTEADRKALEEDQRKAKDREAAKERRKEEAARKAKEKEAAKERRKEEAARKAKEKRRKEEEKSSRKDQTEKREQTKPADEQCADADEKRKRPSNRPVQPAKKQATSEGKGKPDVPSTGDARKQGRKRQQEKASQVQSSNENKPETLPPAKATKRKKSASTSEGSTKRDRGDDDATSKRHAKDGNRTGQVDQDRGYIAAVRQQNSRTVKGPKHRDTSTRTPAKPSILATPNHPSSSLRPAGSSAKRGLKVSFMESPFADQTDDDKSTLDAHDEMEYRDSDDESDSEPVTVGNKAKGVEKPSSRRGRNKARKEETQDNGGVLAQLGSGGVSRDKQSTAVSRSSSKPKALSRSSSKATSSRSNPEEGRVMDASSSSKTKKKQQPAASTSKRTDLSDHKTKRAKSSASKPGTSSRPSKESGKHSYSGLSSSQSKKSSSDKKRDRSDGQGSSGSRKKPKSSAEPAAIKRRRKSKKKDGDAVKRKTKEDTLNFSF</sequence>
<feature type="compositionally biased region" description="Polar residues" evidence="2">
    <location>
        <begin position="1185"/>
        <end position="1195"/>
    </location>
</feature>
<dbReference type="Proteomes" id="UP001153069">
    <property type="component" value="Unassembled WGS sequence"/>
</dbReference>
<feature type="compositionally biased region" description="Basic and acidic residues" evidence="2">
    <location>
        <begin position="903"/>
        <end position="914"/>
    </location>
</feature>
<accession>A0A9N8D6S9</accession>
<keyword evidence="4" id="KW-1185">Reference proteome</keyword>
<dbReference type="AlphaFoldDB" id="A0A9N8D6S9"/>
<evidence type="ECO:0000256" key="2">
    <source>
        <dbReference type="SAM" id="MobiDB-lite"/>
    </source>
</evidence>
<reference evidence="3" key="1">
    <citation type="submission" date="2020-06" db="EMBL/GenBank/DDBJ databases">
        <authorList>
            <consortium name="Plant Systems Biology data submission"/>
        </authorList>
    </citation>
    <scope>NUCLEOTIDE SEQUENCE</scope>
    <source>
        <strain evidence="3">D6</strain>
    </source>
</reference>
<feature type="compositionally biased region" description="Basic and acidic residues" evidence="2">
    <location>
        <begin position="629"/>
        <end position="873"/>
    </location>
</feature>
<proteinExistence type="predicted"/>
<feature type="compositionally biased region" description="Low complexity" evidence="2">
    <location>
        <begin position="14"/>
        <end position="41"/>
    </location>
</feature>
<feature type="coiled-coil region" evidence="1">
    <location>
        <begin position="421"/>
        <end position="497"/>
    </location>
</feature>
<gene>
    <name evidence="3" type="ORF">SEMRO_2_G001520.1</name>
</gene>
<feature type="compositionally biased region" description="Polar residues" evidence="2">
    <location>
        <begin position="1"/>
        <end position="13"/>
    </location>
</feature>
<organism evidence="3 4">
    <name type="scientific">Seminavis robusta</name>
    <dbReference type="NCBI Taxonomy" id="568900"/>
    <lineage>
        <taxon>Eukaryota</taxon>
        <taxon>Sar</taxon>
        <taxon>Stramenopiles</taxon>
        <taxon>Ochrophyta</taxon>
        <taxon>Bacillariophyta</taxon>
        <taxon>Bacillariophyceae</taxon>
        <taxon>Bacillariophycidae</taxon>
        <taxon>Naviculales</taxon>
        <taxon>Naviculaceae</taxon>
        <taxon>Seminavis</taxon>
    </lineage>
</organism>